<accession>I3IQU6</accession>
<proteinExistence type="predicted"/>
<evidence type="ECO:0000256" key="1">
    <source>
        <dbReference type="SAM" id="MobiDB-lite"/>
    </source>
</evidence>
<evidence type="ECO:0008006" key="4">
    <source>
        <dbReference type="Google" id="ProtNLM"/>
    </source>
</evidence>
<dbReference type="AlphaFoldDB" id="I3IQU6"/>
<dbReference type="EMBL" id="BAFH01000004">
    <property type="protein sequence ID" value="GAB64091.1"/>
    <property type="molecule type" value="Genomic_DNA"/>
</dbReference>
<dbReference type="Gene3D" id="2.40.160.10">
    <property type="entry name" value="Porin"/>
    <property type="match status" value="1"/>
</dbReference>
<dbReference type="eggNOG" id="COG3170">
    <property type="taxonomic scope" value="Bacteria"/>
</dbReference>
<sequence length="574" mass="65062">MLVHNDFLHDYLYKNRFHRRVCMRRPSYILLICILIIESNVPYAYSEVIKKDSQLMSTEEDTNSICIKKDEFNEIIGQLQGMRDLLEEMKQDYDSRLKEMQEKIATLEKEKTEPEKEKIPWEENTSIPPETDSKLLETSVISEEEASMLSRTDTITNTPPPSQTVSPSPESETTESAMPLMNTTTPDQSAGAGTGHWSPAQPITLWSSGQSYMNISFNGLFAAAGSTAKDLEKIETGAHDPVQRGFTVQNLETTFEGAIDPYFKGQANIIFQIDKDGESSLEVEEAYLTSLSLPLNLQVKAGTFFTEFGRQNQLHPHAWNFADQPLVNGRFLGPDGMRNPGARLSWLAPTNNYTELFFTVQNSQGETVHSFRFEEDGTGLFGREAVETRVHSMEDLLYVPRIATSFDITDEQTVLLGASAAFGPNSTGRDKNTLIYGIDMFWKWKSKYAAGGFPFVSWQTEVMGRRFEAGEDVNSNLPDEVMNNWGAYSQIMWGFKKRWIAGLRGDYVDGEKEATDPLGFERWRLSPNITFYPSEFSKIRLQYNYDTILGNDSTEHSVFLQFEFLLGSHGAHKF</sequence>
<comment type="caution">
    <text evidence="2">The sequence shown here is derived from an EMBL/GenBank/DDBJ whole genome shotgun (WGS) entry which is preliminary data.</text>
</comment>
<protein>
    <recommendedName>
        <fullName evidence="4">Zinc-regulated TonB-dependent outer membrane receptor</fullName>
    </recommendedName>
</protein>
<gene>
    <name evidence="2" type="ORF">KSU1_D0782</name>
</gene>
<name>I3IQU6_9BACT</name>
<dbReference type="InterPro" id="IPR023614">
    <property type="entry name" value="Porin_dom_sf"/>
</dbReference>
<reference evidence="2 3" key="1">
    <citation type="journal article" date="2012" name="FEBS Lett.">
        <title>Anammox organism KSU-1 expresses a NirK-type copper-containing nitrite reductase instead of a NirS-type with cytochrome cd1.</title>
        <authorList>
            <person name="Hira D."/>
            <person name="Toh H."/>
            <person name="Migita C.T."/>
            <person name="Okubo H."/>
            <person name="Nishiyama T."/>
            <person name="Hattori M."/>
            <person name="Furukawa K."/>
            <person name="Fujii T."/>
        </authorList>
    </citation>
    <scope>NUCLEOTIDE SEQUENCE [LARGE SCALE GENOMIC DNA]</scope>
</reference>
<feature type="compositionally biased region" description="Basic and acidic residues" evidence="1">
    <location>
        <begin position="109"/>
        <end position="121"/>
    </location>
</feature>
<dbReference type="STRING" id="247490.KSU1_D0782"/>
<feature type="region of interest" description="Disordered" evidence="1">
    <location>
        <begin position="109"/>
        <end position="131"/>
    </location>
</feature>
<keyword evidence="3" id="KW-1185">Reference proteome</keyword>
<feature type="region of interest" description="Disordered" evidence="1">
    <location>
        <begin position="152"/>
        <end position="178"/>
    </location>
</feature>
<evidence type="ECO:0000313" key="3">
    <source>
        <dbReference type="Proteomes" id="UP000002985"/>
    </source>
</evidence>
<organism evidence="2 3">
    <name type="scientific">Candidatus Jettenia caeni</name>
    <dbReference type="NCBI Taxonomy" id="247490"/>
    <lineage>
        <taxon>Bacteria</taxon>
        <taxon>Pseudomonadati</taxon>
        <taxon>Planctomycetota</taxon>
        <taxon>Candidatus Brocadiia</taxon>
        <taxon>Candidatus Brocadiales</taxon>
        <taxon>Candidatus Brocadiaceae</taxon>
        <taxon>Candidatus Jettenia</taxon>
    </lineage>
</organism>
<feature type="compositionally biased region" description="Low complexity" evidence="1">
    <location>
        <begin position="163"/>
        <end position="176"/>
    </location>
</feature>
<evidence type="ECO:0000313" key="2">
    <source>
        <dbReference type="EMBL" id="GAB64091.1"/>
    </source>
</evidence>
<dbReference type="Proteomes" id="UP000002985">
    <property type="component" value="Unassembled WGS sequence"/>
</dbReference>
<dbReference type="SUPFAM" id="SSF56935">
    <property type="entry name" value="Porins"/>
    <property type="match status" value="1"/>
</dbReference>